<gene>
    <name evidence="3" type="ORF">LBV24_08125</name>
</gene>
<organism evidence="3 4">
    <name type="scientific">Winogradskyella vincentii</name>
    <dbReference type="NCBI Taxonomy" id="2877122"/>
    <lineage>
        <taxon>Bacteria</taxon>
        <taxon>Pseudomonadati</taxon>
        <taxon>Bacteroidota</taxon>
        <taxon>Flavobacteriia</taxon>
        <taxon>Flavobacteriales</taxon>
        <taxon>Flavobacteriaceae</taxon>
        <taxon>Winogradskyella</taxon>
    </lineage>
</organism>
<dbReference type="InterPro" id="IPR024163">
    <property type="entry name" value="Aerotolerance_reg_N"/>
</dbReference>
<sequence>MQFKHPELLYALFLLVIPILIHLFQLRRFQKVEFTNVKFLKAVKLQTRKSSQIKKWLTLLTRMLLLACAIIAFAQPFIPKTENFNELQETVIYLDNSFSMEAQGRNGSLLNEAIQDLINSLPEDENISVFTNDNVFTKTSIKAIKNDLINLSFSNNQINYDAVILKGKQMFSKNTNAEKNLVLVSDFQQGTEALDIEKDSIVDISLVQPKSNLVANVSIDSVYVANTNAETLDLNVKLSNYGEPVESISISLYNNDVLLAKNSVNIENEAEATFTIANNTELNGKLIIEDAGLQYDNVLYFNIGKKPKIRVLAINDKSSDNFLKRIYTNDEFEFNSYNIKALNFNLINDQNLVVLNELESISSALVSALNAFKKDGGSILTIPSNNISLNTYNQLFNVINLSRFDDGIYSTKRVTSINYDHPLLLNSFYTKVTNFQYPRVNSSFRFLSNTGGVLSYDDGSIFLQGKNGSYAFASAINGDNSNFQNSPLIVPVLYNIGLQSHELPKLFYTIGRPNSIAIKTELGQDDILSLHAKGGSVIPPQKTYSKSVVLETKEYPENDGIYTIKNDDENLQNISFNYSREESNINYLNINSLNNIKTETSLSKTINAIKSNANVNALWKWFVIFALVFLILEVLILKYLK</sequence>
<feature type="transmembrane region" description="Helical" evidence="1">
    <location>
        <begin position="56"/>
        <end position="78"/>
    </location>
</feature>
<feature type="transmembrane region" description="Helical" evidence="1">
    <location>
        <begin position="618"/>
        <end position="640"/>
    </location>
</feature>
<protein>
    <submittedName>
        <fullName evidence="3">BatA and WFA domain-containing protein</fullName>
    </submittedName>
</protein>
<proteinExistence type="predicted"/>
<dbReference type="PANTHER" id="PTHR37464:SF1">
    <property type="entry name" value="BLL2463 PROTEIN"/>
    <property type="match status" value="1"/>
</dbReference>
<name>A0ABS7Y3B2_9FLAO</name>
<keyword evidence="4" id="KW-1185">Reference proteome</keyword>
<dbReference type="InterPro" id="IPR036465">
    <property type="entry name" value="vWFA_dom_sf"/>
</dbReference>
<dbReference type="Pfam" id="PF07584">
    <property type="entry name" value="BatA"/>
    <property type="match status" value="1"/>
</dbReference>
<keyword evidence="1" id="KW-1133">Transmembrane helix</keyword>
<evidence type="ECO:0000256" key="1">
    <source>
        <dbReference type="SAM" id="Phobius"/>
    </source>
</evidence>
<dbReference type="NCBIfam" id="TIGR02226">
    <property type="entry name" value="two_anch"/>
    <property type="match status" value="1"/>
</dbReference>
<reference evidence="4" key="1">
    <citation type="submission" date="2023-07" db="EMBL/GenBank/DDBJ databases">
        <authorList>
            <person name="Yue Y."/>
        </authorList>
    </citation>
    <scope>NUCLEOTIDE SEQUENCE [LARGE SCALE GENOMIC DNA]</scope>
    <source>
        <strain evidence="4">2Y89</strain>
    </source>
</reference>
<evidence type="ECO:0000259" key="2">
    <source>
        <dbReference type="Pfam" id="PF07584"/>
    </source>
</evidence>
<keyword evidence="1" id="KW-0812">Transmembrane</keyword>
<dbReference type="Gene3D" id="3.40.50.410">
    <property type="entry name" value="von Willebrand factor, type A domain"/>
    <property type="match status" value="1"/>
</dbReference>
<accession>A0ABS7Y3B2</accession>
<evidence type="ECO:0000313" key="3">
    <source>
        <dbReference type="EMBL" id="MCA0153178.1"/>
    </source>
</evidence>
<feature type="transmembrane region" description="Helical" evidence="1">
    <location>
        <begin position="6"/>
        <end position="24"/>
    </location>
</feature>
<evidence type="ECO:0000313" key="4">
    <source>
        <dbReference type="Proteomes" id="UP001198402"/>
    </source>
</evidence>
<dbReference type="SUPFAM" id="SSF53300">
    <property type="entry name" value="vWA-like"/>
    <property type="match status" value="1"/>
</dbReference>
<dbReference type="RefSeq" id="WP_224478141.1">
    <property type="nucleotide sequence ID" value="NZ_JAIUJS010000003.1"/>
</dbReference>
<comment type="caution">
    <text evidence="3">The sequence shown here is derived from an EMBL/GenBank/DDBJ whole genome shotgun (WGS) entry which is preliminary data.</text>
</comment>
<keyword evidence="1" id="KW-0472">Membrane</keyword>
<feature type="domain" description="Aerotolerance regulator N-terminal" evidence="2">
    <location>
        <begin position="1"/>
        <end position="76"/>
    </location>
</feature>
<dbReference type="InterPro" id="IPR011933">
    <property type="entry name" value="Double_TM_dom"/>
</dbReference>
<dbReference type="PANTHER" id="PTHR37464">
    <property type="entry name" value="BLL2463 PROTEIN"/>
    <property type="match status" value="1"/>
</dbReference>
<dbReference type="EMBL" id="JAIUJS010000003">
    <property type="protein sequence ID" value="MCA0153178.1"/>
    <property type="molecule type" value="Genomic_DNA"/>
</dbReference>
<dbReference type="Proteomes" id="UP001198402">
    <property type="component" value="Unassembled WGS sequence"/>
</dbReference>